<keyword evidence="3 6" id="KW-0256">Endoplasmic reticulum</keyword>
<keyword evidence="2 6" id="KW-0812">Transmembrane</keyword>
<keyword evidence="10" id="KW-1185">Reference proteome</keyword>
<evidence type="ECO:0000313" key="9">
    <source>
        <dbReference type="EMBL" id="ANM63352.1"/>
    </source>
</evidence>
<feature type="transmembrane region" description="Helical" evidence="6">
    <location>
        <begin position="55"/>
        <end position="74"/>
    </location>
</feature>
<keyword evidence="5 6" id="KW-0472">Membrane</keyword>
<feature type="transmembrane region" description="Helical" evidence="6">
    <location>
        <begin position="166"/>
        <end position="192"/>
    </location>
</feature>
<reference evidence="10" key="4">
    <citation type="journal article" date="2017" name="Plant J.">
        <title>Araport11: a complete reannotation of the Arabidopsis thaliana reference genome.</title>
        <authorList>
            <person name="Cheng C.Y."/>
            <person name="Krishnakumar V."/>
            <person name="Chan A.P."/>
            <person name="Thibaud-Nissen F."/>
            <person name="Schobel S."/>
            <person name="Town C.D."/>
        </authorList>
    </citation>
    <scope>GENOME REANNOTATION</scope>
    <source>
        <strain evidence="10">cv. Columbia</strain>
    </source>
</reference>
<feature type="domain" description="Reticulon" evidence="7">
    <location>
        <begin position="22"/>
        <end position="223"/>
    </location>
</feature>
<dbReference type="PROSITE" id="PS50845">
    <property type="entry name" value="RETICULON"/>
    <property type="match status" value="1"/>
</dbReference>
<evidence type="ECO:0000313" key="8">
    <source>
        <dbReference type="Araport" id="AT3G19460"/>
    </source>
</evidence>
<dbReference type="Proteomes" id="UP000006548">
    <property type="component" value="Chromosome 3"/>
</dbReference>
<organism evidence="9 10">
    <name type="scientific">Arabidopsis thaliana</name>
    <name type="common">Mouse-ear cress</name>
    <dbReference type="NCBI Taxonomy" id="3702"/>
    <lineage>
        <taxon>Eukaryota</taxon>
        <taxon>Viridiplantae</taxon>
        <taxon>Streptophyta</taxon>
        <taxon>Embryophyta</taxon>
        <taxon>Tracheophyta</taxon>
        <taxon>Spermatophyta</taxon>
        <taxon>Magnoliopsida</taxon>
        <taxon>eudicotyledons</taxon>
        <taxon>Gunneridae</taxon>
        <taxon>Pentapetalae</taxon>
        <taxon>rosids</taxon>
        <taxon>malvids</taxon>
        <taxon>Brassicales</taxon>
        <taxon>Brassicaceae</taxon>
        <taxon>Camelineae</taxon>
        <taxon>Arabidopsis</taxon>
    </lineage>
</organism>
<evidence type="ECO:0007829" key="12">
    <source>
        <dbReference type="ProteomicsDB" id="A0A178VGH9"/>
    </source>
</evidence>
<evidence type="ECO:0007829" key="11">
    <source>
        <dbReference type="PeptideAtlas" id="A0A178VGH9"/>
    </source>
</evidence>
<dbReference type="EMBL" id="CP002686">
    <property type="protein sequence ID" value="ANM63355.1"/>
    <property type="molecule type" value="Genomic_DNA"/>
</dbReference>
<dbReference type="AlphaFoldDB" id="A0A178VGH9"/>
<dbReference type="Araport" id="AT3G19460"/>
<reference evidence="9" key="2">
    <citation type="submission" date="2011-02" db="EMBL/GenBank/DDBJ databases">
        <authorList>
            <consortium name="TAIR"/>
            <person name="Swarbreck D."/>
            <person name="Lamesch P."/>
            <person name="Wilks C."/>
            <person name="Huala E."/>
        </authorList>
    </citation>
    <scope>NUCLEOTIDE SEQUENCE</scope>
</reference>
<feature type="transmembrane region" description="Helical" evidence="6">
    <location>
        <begin position="135"/>
        <end position="160"/>
    </location>
</feature>
<dbReference type="Pfam" id="PF02453">
    <property type="entry name" value="Reticulon"/>
    <property type="match status" value="2"/>
</dbReference>
<dbReference type="GO" id="GO:0005789">
    <property type="term" value="C:endoplasmic reticulum membrane"/>
    <property type="evidence" value="ECO:0007669"/>
    <property type="project" value="UniProtKB-SubCell"/>
</dbReference>
<dbReference type="ExpressionAtlas" id="A0A178VGH9">
    <property type="expression patterns" value="baseline and differential"/>
</dbReference>
<gene>
    <name evidence="8 9" type="ordered locus">At3g19460</name>
</gene>
<evidence type="ECO:0000256" key="6">
    <source>
        <dbReference type="RuleBase" id="RU363132"/>
    </source>
</evidence>
<dbReference type="OrthoDB" id="567788at2759"/>
<dbReference type="TAIR" id="AT3G19460"/>
<dbReference type="EMBL" id="CP002686">
    <property type="protein sequence ID" value="ANM63352.1"/>
    <property type="molecule type" value="Genomic_DNA"/>
</dbReference>
<keyword evidence="11 12" id="KW-1267">Proteomics identification</keyword>
<dbReference type="InterPro" id="IPR003388">
    <property type="entry name" value="Reticulon"/>
</dbReference>
<dbReference type="PANTHER" id="PTHR10994">
    <property type="entry name" value="RETICULON"/>
    <property type="match status" value="1"/>
</dbReference>
<accession>A0A1I9LL94</accession>
<comment type="subcellular location">
    <subcellularLocation>
        <location evidence="1 6">Endoplasmic reticulum membrane</location>
        <topology evidence="1 6">Multi-pass membrane protein</topology>
    </subcellularLocation>
</comment>
<reference evidence="9 10" key="1">
    <citation type="journal article" date="2000" name="Nature">
        <title>Sequence and analysis of chromosome 3 of the plant Arabidopsis thaliana.</title>
        <authorList>
            <consortium name="European Union Chromosome 3 Arabidopsis Sequencing Consortium"/>
            <consortium name="Institute for Genomic Research"/>
            <consortium name="Kazusa DNA Research Institute"/>
            <person name="Salanoubat M."/>
            <person name="Lemcke K."/>
            <person name="Rieger M."/>
            <person name="Ansorge W."/>
            <person name="Unseld M."/>
            <person name="Fartmann B."/>
            <person name="Valle G."/>
            <person name="Blocker H."/>
            <person name="Perez-Alonso M."/>
            <person name="Obermaier B."/>
            <person name="Delseny M."/>
            <person name="Boutry M."/>
            <person name="Grivell L.A."/>
            <person name="Mache R."/>
            <person name="Puigdomenech P."/>
            <person name="De Simone V."/>
            <person name="Choisne N."/>
            <person name="Artiguenave F."/>
            <person name="Robert C."/>
            <person name="Brottier P."/>
            <person name="Wincker P."/>
            <person name="Cattolico L."/>
            <person name="Weissenbach J."/>
            <person name="Saurin W."/>
            <person name="Quetier F."/>
            <person name="Schafer M."/>
            <person name="Muller-Auer S."/>
            <person name="Gabel C."/>
            <person name="Fuchs M."/>
            <person name="Benes V."/>
            <person name="Wurmbach E."/>
            <person name="Drzonek H."/>
            <person name="Erfle H."/>
            <person name="Jordan N."/>
            <person name="Bangert S."/>
            <person name="Wiedelmann R."/>
            <person name="Kranz H."/>
            <person name="Voss H."/>
            <person name="Holland R."/>
            <person name="Brandt P."/>
            <person name="Nyakatura G."/>
            <person name="Vezzi A."/>
            <person name="D'Angelo M."/>
            <person name="Pallavicini A."/>
            <person name="Toppo S."/>
            <person name="Simionati B."/>
            <person name="Conrad A."/>
            <person name="Hornischer K."/>
            <person name="Kauer G."/>
            <person name="Lohnert T.H."/>
            <person name="Nordsiek G."/>
            <person name="Reichelt J."/>
            <person name="Scharfe M."/>
            <person name="Schon O."/>
            <person name="Bargues M."/>
            <person name="Terol J."/>
            <person name="Climent J."/>
            <person name="Navarro P."/>
            <person name="Collado C."/>
            <person name="Perez-Perez A."/>
            <person name="Ottenwalder B."/>
            <person name="Duchemin D."/>
            <person name="Cooke R."/>
            <person name="Laudie M."/>
            <person name="Berger-Llauro C."/>
            <person name="Purnelle B."/>
            <person name="Masuy D."/>
            <person name="de Haan M."/>
            <person name="Maarse A.C."/>
            <person name="Alcaraz J.P."/>
            <person name="Cottet A."/>
            <person name="Casacuberta E."/>
            <person name="Monfort A."/>
            <person name="Argiriou A."/>
            <person name="flores M."/>
            <person name="Liguori R."/>
            <person name="Vitale D."/>
            <person name="Mannhaupt G."/>
            <person name="Haase D."/>
            <person name="Schoof H."/>
            <person name="Rudd S."/>
            <person name="Zaccaria P."/>
            <person name="Mewes H.W."/>
            <person name="Mayer K.F."/>
            <person name="Kaul S."/>
            <person name="Town C.D."/>
            <person name="Koo H.L."/>
            <person name="Tallon L.J."/>
            <person name="Jenkins J."/>
            <person name="Rooney T."/>
            <person name="Rizzo M."/>
            <person name="Walts A."/>
            <person name="Utterback T."/>
            <person name="Fujii C.Y."/>
            <person name="Shea T.P."/>
            <person name="Creasy T.H."/>
            <person name="Haas B."/>
            <person name="Maiti R."/>
            <person name="Wu D."/>
            <person name="Peterson J."/>
            <person name="Van Aken S."/>
            <person name="Pai G."/>
            <person name="Militscher J."/>
            <person name="Sellers P."/>
            <person name="Gill J.E."/>
            <person name="Feldblyum T.V."/>
            <person name="Preuss D."/>
            <person name="Lin X."/>
            <person name="Nierman W.C."/>
            <person name="Salzberg S.L."/>
            <person name="White O."/>
            <person name="Venter J.C."/>
            <person name="Fraser C.M."/>
            <person name="Kaneko T."/>
            <person name="Nakamura Y."/>
            <person name="Sato S."/>
            <person name="Kato T."/>
            <person name="Asamizu E."/>
            <person name="Sasamoto S."/>
            <person name="Kimura T."/>
            <person name="Idesawa K."/>
            <person name="Kawashima K."/>
            <person name="Kishida Y."/>
            <person name="Kiyokawa C."/>
            <person name="Kohara M."/>
            <person name="Matsumoto M."/>
            <person name="Matsuno A."/>
            <person name="Muraki A."/>
            <person name="Nakayama S."/>
            <person name="Nakazaki N."/>
            <person name="Shinpo S."/>
            <person name="Takeuchi C."/>
            <person name="Wada T."/>
            <person name="Watanabe A."/>
            <person name="Yamada M."/>
            <person name="Yasuda M."/>
            <person name="Tabata S."/>
        </authorList>
    </citation>
    <scope>NUCLEOTIDE SEQUENCE [LARGE SCALE GENOMIC DNA]</scope>
    <source>
        <strain evidence="10">cv. Columbia</strain>
    </source>
</reference>
<dbReference type="RefSeq" id="NP_001325447.1">
    <property type="nucleotide sequence ID" value="NM_001338397.1"/>
</dbReference>
<dbReference type="RefSeq" id="NP_001325444.1">
    <property type="nucleotide sequence ID" value="NM_001338400.1"/>
</dbReference>
<evidence type="ECO:0000313" key="10">
    <source>
        <dbReference type="Proteomes" id="UP000006548"/>
    </source>
</evidence>
<accession>A0A178VGH9</accession>
<evidence type="ECO:0000256" key="3">
    <source>
        <dbReference type="ARBA" id="ARBA00022824"/>
    </source>
</evidence>
<sequence length="234" mass="26571">MGDSVSSSSRVSVHQSLGAGSVADLLLWRNRTGAVILLISSTGFWFLFERAGYNLLSFVSNVLLLLVAIFFLWAKSATVLNRPLPPVPNMEIPEEFANKAADDLRVWINYVLSIASDITIARNPIRLLQVFFHHLWQTICCIFLFLHVMYLTVHISFVFAVKQVSLVLWAISYVGTLINSLTLVYIGVLLSLSFPIVYEKYQDHIDEKVNSTSKFVRNISRKFPLPINKEKKHQ</sequence>
<proteinExistence type="evidence at protein level"/>
<evidence type="ECO:0000256" key="4">
    <source>
        <dbReference type="ARBA" id="ARBA00022989"/>
    </source>
</evidence>
<dbReference type="InterPro" id="IPR045064">
    <property type="entry name" value="Reticulon-like"/>
</dbReference>
<evidence type="ECO:0000256" key="1">
    <source>
        <dbReference type="ARBA" id="ARBA00004477"/>
    </source>
</evidence>
<dbReference type="PANTHER" id="PTHR10994:SF154">
    <property type="entry name" value="RETICULON-LIKE PROTEIN B11"/>
    <property type="match status" value="1"/>
</dbReference>
<keyword evidence="4 6" id="KW-1133">Transmembrane helix</keyword>
<reference evidence="9" key="3">
    <citation type="submission" date="2016-05" db="EMBL/GenBank/DDBJ databases">
        <authorList>
            <person name="Krishnakumar V."/>
            <person name="Cheng C.-Y."/>
            <person name="Chan A.P."/>
            <person name="Schobel S."/>
            <person name="Kim M."/>
            <person name="Ferlanti E.S."/>
            <person name="Belyaeva I."/>
            <person name="Rosen B.D."/>
            <person name="Micklem G."/>
            <person name="Miller J.R."/>
            <person name="Vaughn M."/>
            <person name="Town C.D."/>
        </authorList>
    </citation>
    <scope>NUCLEOTIDE SEQUENCE</scope>
</reference>
<feature type="transmembrane region" description="Helical" evidence="6">
    <location>
        <begin position="31"/>
        <end position="48"/>
    </location>
</feature>
<dbReference type="GO" id="GO:0009617">
    <property type="term" value="P:response to bacterium"/>
    <property type="evidence" value="ECO:0007669"/>
    <property type="project" value="InterPro"/>
</dbReference>
<evidence type="ECO:0000256" key="2">
    <source>
        <dbReference type="ARBA" id="ARBA00022692"/>
    </source>
</evidence>
<evidence type="ECO:0000259" key="7">
    <source>
        <dbReference type="PROSITE" id="PS50845"/>
    </source>
</evidence>
<evidence type="ECO:0000256" key="5">
    <source>
        <dbReference type="ARBA" id="ARBA00023136"/>
    </source>
</evidence>
<dbReference type="GeneID" id="821480"/>
<name>A0A178VGH9_ARATH</name>
<protein>
    <recommendedName>
        <fullName evidence="6">Reticulon-like protein</fullName>
    </recommendedName>
</protein>